<dbReference type="PANTHER" id="PTHR35910">
    <property type="entry name" value="2EXR DOMAIN-CONTAINING PROTEIN"/>
    <property type="match status" value="1"/>
</dbReference>
<feature type="transmembrane region" description="Helical" evidence="1">
    <location>
        <begin position="6"/>
        <end position="26"/>
    </location>
</feature>
<dbReference type="OrthoDB" id="4707605at2759"/>
<accession>A0A9P7YA34</accession>
<dbReference type="InterPro" id="IPR045518">
    <property type="entry name" value="2EXR"/>
</dbReference>
<keyword evidence="1" id="KW-1133">Transmembrane helix</keyword>
<evidence type="ECO:0000313" key="3">
    <source>
        <dbReference type="EMBL" id="KAG9229265.1"/>
    </source>
</evidence>
<evidence type="ECO:0000259" key="2">
    <source>
        <dbReference type="Pfam" id="PF20150"/>
    </source>
</evidence>
<keyword evidence="4" id="KW-1185">Reference proteome</keyword>
<gene>
    <name evidence="3" type="ORF">BJ875DRAFT_523875</name>
</gene>
<feature type="domain" description="2EXR" evidence="2">
    <location>
        <begin position="37"/>
        <end position="130"/>
    </location>
</feature>
<keyword evidence="1" id="KW-0812">Transmembrane</keyword>
<dbReference type="AlphaFoldDB" id="A0A9P7YA34"/>
<dbReference type="Proteomes" id="UP000824998">
    <property type="component" value="Unassembled WGS sequence"/>
</dbReference>
<comment type="caution">
    <text evidence="3">The sequence shown here is derived from an EMBL/GenBank/DDBJ whole genome shotgun (WGS) entry which is preliminary data.</text>
</comment>
<proteinExistence type="predicted"/>
<dbReference type="EMBL" id="MU251794">
    <property type="protein sequence ID" value="KAG9229265.1"/>
    <property type="molecule type" value="Genomic_DNA"/>
</dbReference>
<feature type="non-terminal residue" evidence="3">
    <location>
        <position position="1"/>
    </location>
</feature>
<dbReference type="PANTHER" id="PTHR35910:SF1">
    <property type="entry name" value="2EXR DOMAIN-CONTAINING PROTEIN"/>
    <property type="match status" value="1"/>
</dbReference>
<dbReference type="Pfam" id="PF20150">
    <property type="entry name" value="2EXR"/>
    <property type="match status" value="1"/>
</dbReference>
<keyword evidence="1" id="KW-0472">Membrane</keyword>
<reference evidence="3" key="1">
    <citation type="journal article" date="2021" name="IMA Fungus">
        <title>Genomic characterization of three marine fungi, including Emericellopsis atlantica sp. nov. with signatures of a generalist lifestyle and marine biomass degradation.</title>
        <authorList>
            <person name="Hagestad O.C."/>
            <person name="Hou L."/>
            <person name="Andersen J.H."/>
            <person name="Hansen E.H."/>
            <person name="Altermark B."/>
            <person name="Li C."/>
            <person name="Kuhnert E."/>
            <person name="Cox R.J."/>
            <person name="Crous P.W."/>
            <person name="Spatafora J.W."/>
            <person name="Lail K."/>
            <person name="Amirebrahimi M."/>
            <person name="Lipzen A."/>
            <person name="Pangilinan J."/>
            <person name="Andreopoulos W."/>
            <person name="Hayes R.D."/>
            <person name="Ng V."/>
            <person name="Grigoriev I.V."/>
            <person name="Jackson S.A."/>
            <person name="Sutton T.D.S."/>
            <person name="Dobson A.D.W."/>
            <person name="Rama T."/>
        </authorList>
    </citation>
    <scope>NUCLEOTIDE SEQUENCE</scope>
    <source>
        <strain evidence="3">TRa018bII</strain>
    </source>
</reference>
<protein>
    <recommendedName>
        <fullName evidence="2">2EXR domain-containing protein</fullName>
    </recommendedName>
</protein>
<evidence type="ECO:0000313" key="4">
    <source>
        <dbReference type="Proteomes" id="UP000824998"/>
    </source>
</evidence>
<evidence type="ECO:0000256" key="1">
    <source>
        <dbReference type="SAM" id="Phobius"/>
    </source>
</evidence>
<organism evidence="3 4">
    <name type="scientific">Amylocarpus encephaloides</name>
    <dbReference type="NCBI Taxonomy" id="45428"/>
    <lineage>
        <taxon>Eukaryota</taxon>
        <taxon>Fungi</taxon>
        <taxon>Dikarya</taxon>
        <taxon>Ascomycota</taxon>
        <taxon>Pezizomycotina</taxon>
        <taxon>Leotiomycetes</taxon>
        <taxon>Helotiales</taxon>
        <taxon>Helotiales incertae sedis</taxon>
        <taxon>Amylocarpus</taxon>
    </lineage>
</organism>
<sequence length="422" mass="48504">SIWIFFRLTILCTVFWSLILCLLFRYNITLFFLEKMQFNGLPPELRQLIWDACILPRTIRIQFAPDFDLCHNQPVRNSPILSVNKESRTLALRLYTPIYQCNPIFTRASRAKLEKTQRPCLYVNYKLDTFQILGSNISPNHPEPQLPKLFKNFPKFQHVKLLGDPDVFSEVIGTDNTLHHLPDLKSYSISPPSNHKQYCGPHWQPSPEVYNRVYVIGHPVSHEQDSNVPRTSFARYLRAQGIRLFVTDDDLAALEVTTCRLAITTDVLEAITAPQPDISLRARINDAVFKAAAILSWFSVLYDVTRLRRCDVQFGPNDIFVSVDERPVKAFELGPPAPRVLLIHANPSNCCAVHALRELFEINPQPDDAPLFASDERGEFTGAYLFEETTKRLRSAGIKNWERFDMFSFGGRFDNSPTWLMN</sequence>
<name>A0A9P7YA34_9HELO</name>